<dbReference type="Proteomes" id="UP000031623">
    <property type="component" value="Chromosome"/>
</dbReference>
<organism evidence="4 5">
    <name type="scientific">Thioploca ingrica</name>
    <dbReference type="NCBI Taxonomy" id="40754"/>
    <lineage>
        <taxon>Bacteria</taxon>
        <taxon>Pseudomonadati</taxon>
        <taxon>Pseudomonadota</taxon>
        <taxon>Gammaproteobacteria</taxon>
        <taxon>Thiotrichales</taxon>
        <taxon>Thiotrichaceae</taxon>
        <taxon>Thioploca</taxon>
    </lineage>
</organism>
<dbReference type="GO" id="GO:0051782">
    <property type="term" value="P:negative regulation of cell division"/>
    <property type="evidence" value="ECO:0007669"/>
    <property type="project" value="TreeGrafter"/>
</dbReference>
<dbReference type="OrthoDB" id="9815116at2"/>
<dbReference type="GO" id="GO:0005524">
    <property type="term" value="F:ATP binding"/>
    <property type="evidence" value="ECO:0007669"/>
    <property type="project" value="UniProtKB-KW"/>
</dbReference>
<dbReference type="AlphaFoldDB" id="A0A090AG47"/>
<evidence type="ECO:0000259" key="3">
    <source>
        <dbReference type="Pfam" id="PF13614"/>
    </source>
</evidence>
<name>A0A090AG47_9GAMM</name>
<proteinExistence type="predicted"/>
<gene>
    <name evidence="4" type="ORF">THII_2861</name>
</gene>
<keyword evidence="2" id="KW-0067">ATP-binding</keyword>
<dbReference type="PANTHER" id="PTHR43384:SF6">
    <property type="entry name" value="SEPTUM SITE-DETERMINING PROTEIN MIND HOMOLOG, CHLOROPLASTIC"/>
    <property type="match status" value="1"/>
</dbReference>
<dbReference type="KEGG" id="tig:THII_2861"/>
<keyword evidence="5" id="KW-1185">Reference proteome</keyword>
<dbReference type="GO" id="GO:0005829">
    <property type="term" value="C:cytosol"/>
    <property type="evidence" value="ECO:0007669"/>
    <property type="project" value="TreeGrafter"/>
</dbReference>
<evidence type="ECO:0000313" key="5">
    <source>
        <dbReference type="Proteomes" id="UP000031623"/>
    </source>
</evidence>
<dbReference type="CDD" id="cd02042">
    <property type="entry name" value="ParAB_family"/>
    <property type="match status" value="1"/>
</dbReference>
<dbReference type="Pfam" id="PF13614">
    <property type="entry name" value="AAA_31"/>
    <property type="match status" value="1"/>
</dbReference>
<dbReference type="SUPFAM" id="SSF52540">
    <property type="entry name" value="P-loop containing nucleoside triphosphate hydrolases"/>
    <property type="match status" value="1"/>
</dbReference>
<sequence length="966" mass="112645">MIVTLEEVKDKLLENIRDSFTKENTLDNKLEKLLIIRDSLCKINFAFFSYSKNTLTPEEVKEIITSWFTYTFTDQSETFDEWLGGYFIDDSEIYDLFKEAIQLGKTVAHLDKVYWHEEALHLEDWKALQKRNLQNQVENNGSAKVISFYSYKGGVGRTTLCAITALELAQRDKKVVVIDADIEAPGLAFQFFGKEGKASYQYSGFLDFLLYPYEQLSPTQQERFNLFFQTEFFIQNRSDSPHIYLMPVAQFQNTDTDLIEASNYEQKISRVNYLQGTGEKVKILLQLLEKTIAPDYVIFDLRTGITDIGGILANLSDFYCFVGYPDSQNRLGLSFFAEHALKTKEIEDTAFSNTIFVHSPAPVDDRKVLLSLEKDAFVKMVRDLLAVRWNEEVVEEEFLLQVPYQSNLGALIREDGIKEIYKRGRLEYFEYYKKIAEKIFLALEGESHSAKTKSSTKVNFEKIFEEYKEKSRNSPLTSESADAENDLNEPQKMVDNFQPLHDYKEILKDEIFLIIGEKGAGKSALEQIFDHSKDKTTELINFLIKKFDINWDMMNPPLWLTATDKPLMSELTNKIQGNPSLKKPLKTSTFWEIYSFTLIEAYLEGKPINHETRENILNTIISKCNQNGQLIAGETVNKKDLHDKIVSQRKHIVLTYDYLDILESDQNTIFLESIEELVKIWYFLKLTPGFNSLNAKIFLRDDLFGQFKFTDKGKIRGNHAYFISWDFDKLMAVLFKRICSRSDSLFSYLKEELAKQNILLQKDEKTGMIVFPEKSEAINTTLLLLFGEKITQSSSLAFFERYLWNGKITQNRKQYNVRFMLQLMNRVLKECRPLLPEKGVFDVYTTMKDIYCQIATDWVKEEVFAMHPELKPLIKKIKAKARSEPNKFKSGRIKATYLKQYLQAVEFQKDDAKLVEHIRQLEELIGFIQKFKYDYDEFDKLEFYFPELFRAYLGIRKVNSLPPCQN</sequence>
<feature type="domain" description="AAA" evidence="3">
    <location>
        <begin position="143"/>
        <end position="182"/>
    </location>
</feature>
<evidence type="ECO:0000313" key="4">
    <source>
        <dbReference type="EMBL" id="BAP57158.1"/>
    </source>
</evidence>
<dbReference type="HOGENOM" id="CLU_329490_0_0_6"/>
<reference evidence="4 5" key="1">
    <citation type="journal article" date="2014" name="ISME J.">
        <title>Ecophysiology of Thioploca ingrica as revealed by the complete genome sequence supplemented with proteomic evidence.</title>
        <authorList>
            <person name="Kojima H."/>
            <person name="Ogura Y."/>
            <person name="Yamamoto N."/>
            <person name="Togashi T."/>
            <person name="Mori H."/>
            <person name="Watanabe T."/>
            <person name="Nemoto F."/>
            <person name="Kurokawa K."/>
            <person name="Hayashi T."/>
            <person name="Fukui M."/>
        </authorList>
    </citation>
    <scope>NUCLEOTIDE SEQUENCE [LARGE SCALE GENOMIC DNA]</scope>
</reference>
<dbReference type="NCBIfam" id="NF047398">
    <property type="entry name" value="AAA_KGGVGR"/>
    <property type="match status" value="1"/>
</dbReference>
<dbReference type="Gene3D" id="3.40.50.300">
    <property type="entry name" value="P-loop containing nucleotide triphosphate hydrolases"/>
    <property type="match status" value="1"/>
</dbReference>
<evidence type="ECO:0000256" key="1">
    <source>
        <dbReference type="ARBA" id="ARBA00022741"/>
    </source>
</evidence>
<dbReference type="EMBL" id="AP014633">
    <property type="protein sequence ID" value="BAP57158.1"/>
    <property type="molecule type" value="Genomic_DNA"/>
</dbReference>
<dbReference type="GO" id="GO:0009898">
    <property type="term" value="C:cytoplasmic side of plasma membrane"/>
    <property type="evidence" value="ECO:0007669"/>
    <property type="project" value="TreeGrafter"/>
</dbReference>
<dbReference type="GO" id="GO:0016887">
    <property type="term" value="F:ATP hydrolysis activity"/>
    <property type="evidence" value="ECO:0007669"/>
    <property type="project" value="TreeGrafter"/>
</dbReference>
<dbReference type="InterPro" id="IPR025669">
    <property type="entry name" value="AAA_dom"/>
</dbReference>
<accession>A0A090AG47</accession>
<dbReference type="InterPro" id="IPR027417">
    <property type="entry name" value="P-loop_NTPase"/>
</dbReference>
<dbReference type="STRING" id="40754.THII_2861"/>
<keyword evidence="1" id="KW-0547">Nucleotide-binding</keyword>
<dbReference type="InterPro" id="IPR050625">
    <property type="entry name" value="ParA/MinD_ATPase"/>
</dbReference>
<evidence type="ECO:0000256" key="2">
    <source>
        <dbReference type="ARBA" id="ARBA00022840"/>
    </source>
</evidence>
<protein>
    <recommendedName>
        <fullName evidence="3">AAA domain-containing protein</fullName>
    </recommendedName>
</protein>
<dbReference type="PANTHER" id="PTHR43384">
    <property type="entry name" value="SEPTUM SITE-DETERMINING PROTEIN MIND HOMOLOG, CHLOROPLASTIC-RELATED"/>
    <property type="match status" value="1"/>
</dbReference>